<evidence type="ECO:0000313" key="2">
    <source>
        <dbReference type="Proteomes" id="UP001064048"/>
    </source>
</evidence>
<organism evidence="1 2">
    <name type="scientific">Choristoneura fumiferana</name>
    <name type="common">Spruce budworm moth</name>
    <name type="synonym">Archips fumiferana</name>
    <dbReference type="NCBI Taxonomy" id="7141"/>
    <lineage>
        <taxon>Eukaryota</taxon>
        <taxon>Metazoa</taxon>
        <taxon>Ecdysozoa</taxon>
        <taxon>Arthropoda</taxon>
        <taxon>Hexapoda</taxon>
        <taxon>Insecta</taxon>
        <taxon>Pterygota</taxon>
        <taxon>Neoptera</taxon>
        <taxon>Endopterygota</taxon>
        <taxon>Lepidoptera</taxon>
        <taxon>Glossata</taxon>
        <taxon>Ditrysia</taxon>
        <taxon>Tortricoidea</taxon>
        <taxon>Tortricidae</taxon>
        <taxon>Tortricinae</taxon>
        <taxon>Choristoneura</taxon>
    </lineage>
</organism>
<keyword evidence="2" id="KW-1185">Reference proteome</keyword>
<sequence>MCQGGDFTNNNGTGGKSIYGRKFDDENFTLRHTGPGVLSMANSGPNSNGSQFFLCTAKTDWLDGKHVVFGHVISGLDVLKKIERYGSKSGTVSAKVVISNCGTEELPGRSSEGFLFPDVPPVPEEALRLGSSAAVWVGADFFLGLDVSIPFPFPRNGFSLSRHWPLGVAWCNVYVTCDVLACSASIMHMCFISIGRLDQ</sequence>
<name>A0ACC0K1Z5_CHOFU</name>
<accession>A0ACC0K1Z5</accession>
<dbReference type="Proteomes" id="UP001064048">
    <property type="component" value="Chromosome Z"/>
</dbReference>
<protein>
    <submittedName>
        <fullName evidence="1">Uncharacterized protein</fullName>
    </submittedName>
</protein>
<comment type="caution">
    <text evidence="1">The sequence shown here is derived from an EMBL/GenBank/DDBJ whole genome shotgun (WGS) entry which is preliminary data.</text>
</comment>
<proteinExistence type="predicted"/>
<evidence type="ECO:0000313" key="1">
    <source>
        <dbReference type="EMBL" id="KAI8430262.1"/>
    </source>
</evidence>
<reference evidence="1 2" key="1">
    <citation type="journal article" date="2022" name="Genome Biol. Evol.">
        <title>The Spruce Budworm Genome: Reconstructing the Evolutionary History of Antifreeze Proteins.</title>
        <authorList>
            <person name="Beliveau C."/>
            <person name="Gagne P."/>
            <person name="Picq S."/>
            <person name="Vernygora O."/>
            <person name="Keeling C.I."/>
            <person name="Pinkney K."/>
            <person name="Doucet D."/>
            <person name="Wen F."/>
            <person name="Johnston J.S."/>
            <person name="Maaroufi H."/>
            <person name="Boyle B."/>
            <person name="Laroche J."/>
            <person name="Dewar K."/>
            <person name="Juretic N."/>
            <person name="Blackburn G."/>
            <person name="Nisole A."/>
            <person name="Brunet B."/>
            <person name="Brandao M."/>
            <person name="Lumley L."/>
            <person name="Duan J."/>
            <person name="Quan G."/>
            <person name="Lucarotti C.J."/>
            <person name="Roe A.D."/>
            <person name="Sperling F.A.H."/>
            <person name="Levesque R.C."/>
            <person name="Cusson M."/>
        </authorList>
    </citation>
    <scope>NUCLEOTIDE SEQUENCE [LARGE SCALE GENOMIC DNA]</scope>
    <source>
        <strain evidence="1">Glfc:IPQL:Cfum</strain>
    </source>
</reference>
<dbReference type="EMBL" id="CM046131">
    <property type="protein sequence ID" value="KAI8430262.1"/>
    <property type="molecule type" value="Genomic_DNA"/>
</dbReference>
<gene>
    <name evidence="1" type="ORF">MSG28_000596</name>
</gene>